<evidence type="ECO:0000313" key="4">
    <source>
        <dbReference type="Proteomes" id="UP000198937"/>
    </source>
</evidence>
<dbReference type="Gene3D" id="3.40.50.1000">
    <property type="entry name" value="HAD superfamily/HAD-like"/>
    <property type="match status" value="1"/>
</dbReference>
<dbReference type="InterPro" id="IPR023214">
    <property type="entry name" value="HAD_sf"/>
</dbReference>
<evidence type="ECO:0000256" key="1">
    <source>
        <dbReference type="SAM" id="MobiDB-lite"/>
    </source>
</evidence>
<accession>A0A1C6V410</accession>
<evidence type="ECO:0000313" key="3">
    <source>
        <dbReference type="EMBL" id="SCL60975.1"/>
    </source>
</evidence>
<proteinExistence type="predicted"/>
<protein>
    <recommendedName>
        <fullName evidence="2">Polynucleotide kinase PNKP phosphatase domain-containing protein</fullName>
    </recommendedName>
</protein>
<name>A0A1C6V410_9ACTN</name>
<dbReference type="STRING" id="683228.GA0070617_4531"/>
<gene>
    <name evidence="3" type="ORF">GA0070617_4531</name>
</gene>
<dbReference type="InterPro" id="IPR056782">
    <property type="entry name" value="HAD_PNKP"/>
</dbReference>
<dbReference type="Proteomes" id="UP000198937">
    <property type="component" value="Unassembled WGS sequence"/>
</dbReference>
<sequence>MDDGSVGGEDRDLPEPCSAGSPSTTRTWEPPAGRDARRCTCDGRGPGAERPGPDRRLHRHQPHHQAPRITTISPLPRAVLVDIDGTLALRTGTRSPYHWHRVGEDDPNPAVIELVQTLAAAGRHRIILLSGRDEVCRLQTEMWLAAQQVPYHELHMRTEKDNRKDSIIKAELYRTHVQGQHEVAFVIDDRDQVVRMWRHELGLACLQVAEGDF</sequence>
<dbReference type="Pfam" id="PF25109">
    <property type="entry name" value="HAD_PNKP"/>
    <property type="match status" value="1"/>
</dbReference>
<organism evidence="3 4">
    <name type="scientific">Micromonospora yangpuensis</name>
    <dbReference type="NCBI Taxonomy" id="683228"/>
    <lineage>
        <taxon>Bacteria</taxon>
        <taxon>Bacillati</taxon>
        <taxon>Actinomycetota</taxon>
        <taxon>Actinomycetes</taxon>
        <taxon>Micromonosporales</taxon>
        <taxon>Micromonosporaceae</taxon>
        <taxon>Micromonospora</taxon>
    </lineage>
</organism>
<evidence type="ECO:0000259" key="2">
    <source>
        <dbReference type="Pfam" id="PF25109"/>
    </source>
</evidence>
<dbReference type="AlphaFoldDB" id="A0A1C6V410"/>
<feature type="compositionally biased region" description="Basic residues" evidence="1">
    <location>
        <begin position="56"/>
        <end position="66"/>
    </location>
</feature>
<keyword evidence="4" id="KW-1185">Reference proteome</keyword>
<feature type="region of interest" description="Disordered" evidence="1">
    <location>
        <begin position="1"/>
        <end position="69"/>
    </location>
</feature>
<dbReference type="SUPFAM" id="SSF56784">
    <property type="entry name" value="HAD-like"/>
    <property type="match status" value="1"/>
</dbReference>
<feature type="domain" description="Polynucleotide kinase PNKP phosphatase" evidence="2">
    <location>
        <begin position="76"/>
        <end position="213"/>
    </location>
</feature>
<dbReference type="InterPro" id="IPR036412">
    <property type="entry name" value="HAD-like_sf"/>
</dbReference>
<dbReference type="RefSeq" id="WP_217628868.1">
    <property type="nucleotide sequence ID" value="NZ_BMMJ01000008.1"/>
</dbReference>
<reference evidence="4" key="1">
    <citation type="submission" date="2016-06" db="EMBL/GenBank/DDBJ databases">
        <authorList>
            <person name="Varghese N."/>
            <person name="Submissions Spin"/>
        </authorList>
    </citation>
    <scope>NUCLEOTIDE SEQUENCE [LARGE SCALE GENOMIC DNA]</scope>
    <source>
        <strain evidence="4">DSM 45577</strain>
    </source>
</reference>
<feature type="compositionally biased region" description="Basic and acidic residues" evidence="1">
    <location>
        <begin position="32"/>
        <end position="41"/>
    </location>
</feature>
<dbReference type="EMBL" id="FMIA01000002">
    <property type="protein sequence ID" value="SCL60975.1"/>
    <property type="molecule type" value="Genomic_DNA"/>
</dbReference>